<comment type="similarity">
    <text evidence="10 11">Belongs to the TonB-dependent receptor family.</text>
</comment>
<evidence type="ECO:0000313" key="15">
    <source>
        <dbReference type="Proteomes" id="UP000266067"/>
    </source>
</evidence>
<dbReference type="Gene3D" id="2.40.170.20">
    <property type="entry name" value="TonB-dependent receptor, beta-barrel domain"/>
    <property type="match status" value="1"/>
</dbReference>
<evidence type="ECO:0000256" key="10">
    <source>
        <dbReference type="PROSITE-ProRule" id="PRU01360"/>
    </source>
</evidence>
<dbReference type="InterPro" id="IPR039426">
    <property type="entry name" value="TonB-dep_rcpt-like"/>
</dbReference>
<evidence type="ECO:0000256" key="5">
    <source>
        <dbReference type="ARBA" id="ARBA00022729"/>
    </source>
</evidence>
<reference evidence="14 15" key="1">
    <citation type="submission" date="2018-08" db="EMBL/GenBank/DDBJ databases">
        <title>Proposal of Muricauda 72 sp.nov. and Muricauda NH166 sp.nov., isolated from seawater.</title>
        <authorList>
            <person name="Cheng H."/>
            <person name="Wu Y.-H."/>
            <person name="Guo L.-L."/>
            <person name="Xu X.-W."/>
        </authorList>
    </citation>
    <scope>NUCLEOTIDE SEQUENCE [LARGE SCALE GENOMIC DNA]</scope>
    <source>
        <strain evidence="14 15">KCTC 22173</strain>
    </source>
</reference>
<comment type="caution">
    <text evidence="14">The sequence shown here is derived from an EMBL/GenBank/DDBJ whole genome shotgun (WGS) entry which is preliminary data.</text>
</comment>
<dbReference type="InterPro" id="IPR023996">
    <property type="entry name" value="TonB-dep_OMP_SusC/RagA"/>
</dbReference>
<dbReference type="OrthoDB" id="9768177at2"/>
<name>A0A3A1N4G0_9FLAO</name>
<evidence type="ECO:0000256" key="6">
    <source>
        <dbReference type="ARBA" id="ARBA00023077"/>
    </source>
</evidence>
<feature type="domain" description="TonB-dependent receptor-like beta-barrel" evidence="12">
    <location>
        <begin position="435"/>
        <end position="878"/>
    </location>
</feature>
<dbReference type="Pfam" id="PF13715">
    <property type="entry name" value="CarbopepD_reg_2"/>
    <property type="match status" value="1"/>
</dbReference>
<evidence type="ECO:0000256" key="8">
    <source>
        <dbReference type="ARBA" id="ARBA00023170"/>
    </source>
</evidence>
<keyword evidence="4 10" id="KW-0812">Transmembrane</keyword>
<keyword evidence="2 10" id="KW-0813">Transport</keyword>
<dbReference type="SUPFAM" id="SSF56935">
    <property type="entry name" value="Porins"/>
    <property type="match status" value="1"/>
</dbReference>
<dbReference type="InterPro" id="IPR008969">
    <property type="entry name" value="CarboxyPept-like_regulatory"/>
</dbReference>
<dbReference type="Pfam" id="PF07715">
    <property type="entry name" value="Plug"/>
    <property type="match status" value="1"/>
</dbReference>
<dbReference type="GO" id="GO:0009279">
    <property type="term" value="C:cell outer membrane"/>
    <property type="evidence" value="ECO:0007669"/>
    <property type="project" value="UniProtKB-SubCell"/>
</dbReference>
<dbReference type="Gene3D" id="2.170.130.10">
    <property type="entry name" value="TonB-dependent receptor, plug domain"/>
    <property type="match status" value="1"/>
</dbReference>
<keyword evidence="7 10" id="KW-0472">Membrane</keyword>
<dbReference type="PROSITE" id="PS52016">
    <property type="entry name" value="TONB_DEPENDENT_REC_3"/>
    <property type="match status" value="1"/>
</dbReference>
<dbReference type="NCBIfam" id="TIGR04056">
    <property type="entry name" value="OMP_RagA_SusC"/>
    <property type="match status" value="1"/>
</dbReference>
<evidence type="ECO:0000259" key="12">
    <source>
        <dbReference type="Pfam" id="PF00593"/>
    </source>
</evidence>
<evidence type="ECO:0000259" key="13">
    <source>
        <dbReference type="Pfam" id="PF07715"/>
    </source>
</evidence>
<evidence type="ECO:0000256" key="11">
    <source>
        <dbReference type="RuleBase" id="RU003357"/>
    </source>
</evidence>
<evidence type="ECO:0000256" key="7">
    <source>
        <dbReference type="ARBA" id="ARBA00023136"/>
    </source>
</evidence>
<evidence type="ECO:0000256" key="2">
    <source>
        <dbReference type="ARBA" id="ARBA00022448"/>
    </source>
</evidence>
<evidence type="ECO:0000256" key="1">
    <source>
        <dbReference type="ARBA" id="ARBA00004571"/>
    </source>
</evidence>
<accession>A0A3A1N4G0</accession>
<keyword evidence="15" id="KW-1185">Reference proteome</keyword>
<keyword evidence="3 10" id="KW-1134">Transmembrane beta strand</keyword>
<dbReference type="NCBIfam" id="TIGR04057">
    <property type="entry name" value="SusC_RagA_signa"/>
    <property type="match status" value="1"/>
</dbReference>
<keyword evidence="5" id="KW-0732">Signal</keyword>
<dbReference type="Gene3D" id="2.60.40.1120">
    <property type="entry name" value="Carboxypeptidase-like, regulatory domain"/>
    <property type="match status" value="1"/>
</dbReference>
<dbReference type="InterPro" id="IPR036942">
    <property type="entry name" value="Beta-barrel_TonB_sf"/>
</dbReference>
<dbReference type="Proteomes" id="UP000266067">
    <property type="component" value="Unassembled WGS sequence"/>
</dbReference>
<dbReference type="InterPro" id="IPR037066">
    <property type="entry name" value="Plug_dom_sf"/>
</dbReference>
<keyword evidence="6 11" id="KW-0798">TonB box</keyword>
<dbReference type="GO" id="GO:0044718">
    <property type="term" value="P:siderophore transmembrane transport"/>
    <property type="evidence" value="ECO:0007669"/>
    <property type="project" value="TreeGrafter"/>
</dbReference>
<dbReference type="Pfam" id="PF00593">
    <property type="entry name" value="TonB_dep_Rec_b-barrel"/>
    <property type="match status" value="1"/>
</dbReference>
<keyword evidence="9 10" id="KW-0998">Cell outer membrane</keyword>
<dbReference type="RefSeq" id="WP_119608810.1">
    <property type="nucleotide sequence ID" value="NZ_QXFH01000076.1"/>
</dbReference>
<comment type="subcellular location">
    <subcellularLocation>
        <location evidence="1 10">Cell outer membrane</location>
        <topology evidence="1 10">Multi-pass membrane protein</topology>
    </subcellularLocation>
</comment>
<sequence>MGLIKKGNLLFLLFILLVNYSWSQSNTITGKVTDEFDSPLPGVSVVVVGTNKGTQTDFDGNYTIEVNPGQSLRFSYLGQKTVTRIIGEQSMLNVKLEEDTQSLDEVVVTALGIAKDARTIGYGTDIVKGDELVKARETNITNALQGKITGVQITNSGGNLGGSSKIIIRGVSSLSGRNEPLWVVDGILINNSQTPGNGSRITGTRDFANGASVINPDDVESINVLKGAAATALYGSRAAGGAIIVTTKKGKSNPNGGATVTINSTVRFDNLFRKPDYQQEYAMGTQGQYDAGAVGFDWGPRIVGQTVQNLPVTGEPGILKPVDNNGVDDFFKTGFTRINNFSVSDADEKMDYRISVTSLNQTGVLPGAELDRLTIGLNAGVRHSEKLESRFGVQYTKTNSIGTGASGANDPNIIGLSSFSSTLDQNLFKPWIDASGNQINLITSNNGVESNNPLWIRNENSNDRNADRIFGNFQLTYKPFTGFGVTSRIGLDVQDDRRLIENSKGTIARAQGDFISDEIRRNETTIDIFANYDPDLNSDFSVSLLTGVQYNQRIFERQQIQGVNLLIPELFSPANAAQTIGIRDFTESRLFGIYGSAEIGYKNWTTLTLTARNDYSSTLPLENNSYFYPSASLAFIFTDAFDISSDFLTFGKLRASWAQVGNDTDPYLLNFNFNPVTSAFGQYSLNLNFPFNGALAYAATTTIPSVNLQPEEQTSYEFGLDLKLFNGRLNLDVAYFNSRNENQILNIPIPESTGFRFRTENVGRVDQEGFEIALDATPVRAGDFYWNTGINFSRVESTVVSLTEGLERVTIASAFNSVQVVAVPGKEFQLFGIPYLRDEVTGRPIIDPNTGRRQAGEATTLGSVLPDWTGGFVNSFNYKGFNLSATMDVRWGGVIKSSTVEGLQTGGLVNETLRNREGTFIDTQGILIAENPDGTVTRTDNNVPLYNAQDLWTSLNDNSVAEPYVYDASYIKLREVGFSYTFPSRFLESTFIKGLTIGVEGRNLALLYSKVPHIDPEASLFGSGADGFGIERASIPSTRSMGFNLKLTF</sequence>
<dbReference type="SUPFAM" id="SSF49464">
    <property type="entry name" value="Carboxypeptidase regulatory domain-like"/>
    <property type="match status" value="1"/>
</dbReference>
<dbReference type="PANTHER" id="PTHR30069:SF29">
    <property type="entry name" value="HEMOGLOBIN AND HEMOGLOBIN-HAPTOGLOBIN-BINDING PROTEIN 1-RELATED"/>
    <property type="match status" value="1"/>
</dbReference>
<evidence type="ECO:0000256" key="3">
    <source>
        <dbReference type="ARBA" id="ARBA00022452"/>
    </source>
</evidence>
<dbReference type="InterPro" id="IPR012910">
    <property type="entry name" value="Plug_dom"/>
</dbReference>
<protein>
    <submittedName>
        <fullName evidence="14">SusC/RagA family TonB-linked outer membrane protein</fullName>
    </submittedName>
</protein>
<dbReference type="AlphaFoldDB" id="A0A3A1N4G0"/>
<keyword evidence="8" id="KW-0675">Receptor</keyword>
<dbReference type="EMBL" id="QXFH01000076">
    <property type="protein sequence ID" value="RIV31583.1"/>
    <property type="molecule type" value="Genomic_DNA"/>
</dbReference>
<evidence type="ECO:0000256" key="4">
    <source>
        <dbReference type="ARBA" id="ARBA00022692"/>
    </source>
</evidence>
<evidence type="ECO:0000313" key="14">
    <source>
        <dbReference type="EMBL" id="RIV31583.1"/>
    </source>
</evidence>
<dbReference type="InterPro" id="IPR000531">
    <property type="entry name" value="Beta-barrel_TonB"/>
</dbReference>
<gene>
    <name evidence="14" type="ORF">D2V08_14155</name>
</gene>
<dbReference type="GO" id="GO:0015344">
    <property type="term" value="F:siderophore uptake transmembrane transporter activity"/>
    <property type="evidence" value="ECO:0007669"/>
    <property type="project" value="TreeGrafter"/>
</dbReference>
<dbReference type="InterPro" id="IPR023997">
    <property type="entry name" value="TonB-dep_OMP_SusC/RagA_CS"/>
</dbReference>
<dbReference type="PANTHER" id="PTHR30069">
    <property type="entry name" value="TONB-DEPENDENT OUTER MEMBRANE RECEPTOR"/>
    <property type="match status" value="1"/>
</dbReference>
<organism evidence="14 15">
    <name type="scientific">Flagellimonas lutimaris</name>
    <dbReference type="NCBI Taxonomy" id="475082"/>
    <lineage>
        <taxon>Bacteria</taxon>
        <taxon>Pseudomonadati</taxon>
        <taxon>Bacteroidota</taxon>
        <taxon>Flavobacteriia</taxon>
        <taxon>Flavobacteriales</taxon>
        <taxon>Flavobacteriaceae</taxon>
        <taxon>Flagellimonas</taxon>
    </lineage>
</organism>
<feature type="domain" description="TonB-dependent receptor plug" evidence="13">
    <location>
        <begin position="119"/>
        <end position="242"/>
    </location>
</feature>
<proteinExistence type="inferred from homology"/>
<evidence type="ECO:0000256" key="9">
    <source>
        <dbReference type="ARBA" id="ARBA00023237"/>
    </source>
</evidence>